<reference evidence="2" key="1">
    <citation type="submission" date="2021-02" db="EMBL/GenBank/DDBJ databases">
        <authorList>
            <person name="Nowell W R."/>
        </authorList>
    </citation>
    <scope>NUCLEOTIDE SEQUENCE</scope>
</reference>
<dbReference type="SUPFAM" id="SSF49313">
    <property type="entry name" value="Cadherin-like"/>
    <property type="match status" value="1"/>
</dbReference>
<comment type="caution">
    <text evidence="2">The sequence shown here is derived from an EMBL/GenBank/DDBJ whole genome shotgun (WGS) entry which is preliminary data.</text>
</comment>
<feature type="signal peptide" evidence="1">
    <location>
        <begin position="1"/>
        <end position="16"/>
    </location>
</feature>
<sequence length="92" mass="10669">MMFFILFLSVLSIIYGINENQQIINITINEELPLSTILFITTNNITYRLFDSGRNQNSFIHYNTLNGHISLSKSLDREYLCSEHICSCTKCQ</sequence>
<dbReference type="InterPro" id="IPR015919">
    <property type="entry name" value="Cadherin-like_sf"/>
</dbReference>
<keyword evidence="1" id="KW-0732">Signal</keyword>
<protein>
    <submittedName>
        <fullName evidence="2">Uncharacterized protein</fullName>
    </submittedName>
</protein>
<proteinExistence type="predicted"/>
<name>A0A821JDR6_9BILA</name>
<organism evidence="2 3">
    <name type="scientific">Rotaria socialis</name>
    <dbReference type="NCBI Taxonomy" id="392032"/>
    <lineage>
        <taxon>Eukaryota</taxon>
        <taxon>Metazoa</taxon>
        <taxon>Spiralia</taxon>
        <taxon>Gnathifera</taxon>
        <taxon>Rotifera</taxon>
        <taxon>Eurotatoria</taxon>
        <taxon>Bdelloidea</taxon>
        <taxon>Philodinida</taxon>
        <taxon>Philodinidae</taxon>
        <taxon>Rotaria</taxon>
    </lineage>
</organism>
<accession>A0A821JDR6</accession>
<dbReference type="GO" id="GO:0016020">
    <property type="term" value="C:membrane"/>
    <property type="evidence" value="ECO:0007669"/>
    <property type="project" value="InterPro"/>
</dbReference>
<evidence type="ECO:0000313" key="3">
    <source>
        <dbReference type="Proteomes" id="UP000663862"/>
    </source>
</evidence>
<dbReference type="Proteomes" id="UP000663862">
    <property type="component" value="Unassembled WGS sequence"/>
</dbReference>
<evidence type="ECO:0000256" key="1">
    <source>
        <dbReference type="SAM" id="SignalP"/>
    </source>
</evidence>
<dbReference type="GO" id="GO:0005509">
    <property type="term" value="F:calcium ion binding"/>
    <property type="evidence" value="ECO:0007669"/>
    <property type="project" value="InterPro"/>
</dbReference>
<dbReference type="EMBL" id="CAJOBQ010013556">
    <property type="protein sequence ID" value="CAF4717846.1"/>
    <property type="molecule type" value="Genomic_DNA"/>
</dbReference>
<dbReference type="Gene3D" id="2.60.40.60">
    <property type="entry name" value="Cadherins"/>
    <property type="match status" value="1"/>
</dbReference>
<evidence type="ECO:0000313" key="2">
    <source>
        <dbReference type="EMBL" id="CAF4717846.1"/>
    </source>
</evidence>
<gene>
    <name evidence="2" type="ORF">TSG867_LOCUS33967</name>
</gene>
<feature type="chain" id="PRO_5032781570" evidence="1">
    <location>
        <begin position="17"/>
        <end position="92"/>
    </location>
</feature>
<feature type="non-terminal residue" evidence="2">
    <location>
        <position position="92"/>
    </location>
</feature>
<dbReference type="AlphaFoldDB" id="A0A821JDR6"/>